<feature type="transmembrane region" description="Helical" evidence="1">
    <location>
        <begin position="45"/>
        <end position="64"/>
    </location>
</feature>
<evidence type="ECO:0000256" key="1">
    <source>
        <dbReference type="SAM" id="Phobius"/>
    </source>
</evidence>
<feature type="transmembrane region" description="Helical" evidence="1">
    <location>
        <begin position="69"/>
        <end position="87"/>
    </location>
</feature>
<reference evidence="3 4" key="1">
    <citation type="submission" date="2024-02" db="EMBL/GenBank/DDBJ databases">
        <title>Roseibium algae sp. nov., isolated from marine alga (Grateloupia sp.), showing potential in myo-inositol conversion.</title>
        <authorList>
            <person name="Wang Y."/>
        </authorList>
    </citation>
    <scope>NUCLEOTIDE SEQUENCE [LARGE SCALE GENOMIC DNA]</scope>
    <source>
        <strain evidence="3 4">H3510</strain>
    </source>
</reference>
<keyword evidence="1" id="KW-1133">Transmembrane helix</keyword>
<feature type="transmembrane region" description="Helical" evidence="1">
    <location>
        <begin position="138"/>
        <end position="163"/>
    </location>
</feature>
<feature type="transmembrane region" description="Helical" evidence="1">
    <location>
        <begin position="93"/>
        <end position="126"/>
    </location>
</feature>
<keyword evidence="1" id="KW-0472">Membrane</keyword>
<accession>A0ABU8TH23</accession>
<feature type="chain" id="PRO_5046669948" evidence="2">
    <location>
        <begin position="22"/>
        <end position="197"/>
    </location>
</feature>
<evidence type="ECO:0000313" key="4">
    <source>
        <dbReference type="Proteomes" id="UP001385499"/>
    </source>
</evidence>
<evidence type="ECO:0000256" key="2">
    <source>
        <dbReference type="SAM" id="SignalP"/>
    </source>
</evidence>
<organism evidence="3 4">
    <name type="scientific">Roseibium algae</name>
    <dbReference type="NCBI Taxonomy" id="3123038"/>
    <lineage>
        <taxon>Bacteria</taxon>
        <taxon>Pseudomonadati</taxon>
        <taxon>Pseudomonadota</taxon>
        <taxon>Alphaproteobacteria</taxon>
        <taxon>Hyphomicrobiales</taxon>
        <taxon>Stappiaceae</taxon>
        <taxon>Roseibium</taxon>
    </lineage>
</organism>
<comment type="caution">
    <text evidence="3">The sequence shown here is derived from an EMBL/GenBank/DDBJ whole genome shotgun (WGS) entry which is preliminary data.</text>
</comment>
<proteinExistence type="predicted"/>
<dbReference type="InterPro" id="IPR007038">
    <property type="entry name" value="HupE_UreJ"/>
</dbReference>
<protein>
    <submittedName>
        <fullName evidence="3">HupE/UreJ family protein</fullName>
    </submittedName>
</protein>
<keyword evidence="1" id="KW-0812">Transmembrane</keyword>
<name>A0ABU8TH23_9HYPH</name>
<keyword evidence="4" id="KW-1185">Reference proteome</keyword>
<dbReference type="EMBL" id="JBAKIA010000002">
    <property type="protein sequence ID" value="MEJ8473447.1"/>
    <property type="molecule type" value="Genomic_DNA"/>
</dbReference>
<dbReference type="Pfam" id="PF04955">
    <property type="entry name" value="HupE_UreJ"/>
    <property type="match status" value="1"/>
</dbReference>
<feature type="transmembrane region" description="Helical" evidence="1">
    <location>
        <begin position="178"/>
        <end position="196"/>
    </location>
</feature>
<feature type="signal peptide" evidence="2">
    <location>
        <begin position="1"/>
        <end position="21"/>
    </location>
</feature>
<dbReference type="PIRSF" id="PIRSF016919">
    <property type="entry name" value="HupE_UreJ"/>
    <property type="match status" value="1"/>
</dbReference>
<dbReference type="Proteomes" id="UP001385499">
    <property type="component" value="Unassembled WGS sequence"/>
</dbReference>
<keyword evidence="2" id="KW-0732">Signal</keyword>
<gene>
    <name evidence="3" type="ORF">V6575_05060</name>
</gene>
<evidence type="ECO:0000313" key="3">
    <source>
        <dbReference type="EMBL" id="MEJ8473447.1"/>
    </source>
</evidence>
<dbReference type="RefSeq" id="WP_340273026.1">
    <property type="nucleotide sequence ID" value="NZ_JBAKIA010000002.1"/>
</dbReference>
<sequence length="197" mass="19897">MNYPRLLAVPALMLATSPAFAHVDPEAHGSFAAGFTHPVFGLDHVLAMIAVGLWAALLGGRAIWGLPTAFVGSMVIGFVLSLTGLHIPFVEPVILASVVALGALVAIAARFSLPLSMALVGIFGFFHGHAHGGEIGGAGEFGYAAGFISATALLHAAGVLIGYGAKVGLGPETRRGEIATRFLGGVTALCGLALMAG</sequence>